<dbReference type="PROSITE" id="PS51257">
    <property type="entry name" value="PROKAR_LIPOPROTEIN"/>
    <property type="match status" value="1"/>
</dbReference>
<dbReference type="InterPro" id="IPR006530">
    <property type="entry name" value="YD"/>
</dbReference>
<feature type="domain" description="DUF6531" evidence="3">
    <location>
        <begin position="56"/>
        <end position="133"/>
    </location>
</feature>
<dbReference type="EMBL" id="WNWM01000002">
    <property type="protein sequence ID" value="MUI15908.1"/>
    <property type="molecule type" value="Genomic_DNA"/>
</dbReference>
<feature type="region of interest" description="Disordered" evidence="1">
    <location>
        <begin position="667"/>
        <end position="687"/>
    </location>
</feature>
<evidence type="ECO:0000256" key="1">
    <source>
        <dbReference type="SAM" id="MobiDB-lite"/>
    </source>
</evidence>
<dbReference type="InterPro" id="IPR031325">
    <property type="entry name" value="RHS_repeat"/>
</dbReference>
<dbReference type="RefSeq" id="WP_155711536.1">
    <property type="nucleotide sequence ID" value="NZ_BMWU01000015.1"/>
</dbReference>
<feature type="chain" id="PRO_5026157212" description="DUF6531 domain-containing protein" evidence="2">
    <location>
        <begin position="28"/>
        <end position="1690"/>
    </location>
</feature>
<dbReference type="PANTHER" id="PTHR32305:SF15">
    <property type="entry name" value="PROTEIN RHSA-RELATED"/>
    <property type="match status" value="1"/>
</dbReference>
<dbReference type="NCBIfam" id="TIGR03696">
    <property type="entry name" value="Rhs_assc_core"/>
    <property type="match status" value="1"/>
</dbReference>
<dbReference type="InterPro" id="IPR050708">
    <property type="entry name" value="T6SS_VgrG/RHS"/>
</dbReference>
<dbReference type="Proteomes" id="UP000431684">
    <property type="component" value="Unassembled WGS sequence"/>
</dbReference>
<dbReference type="OrthoDB" id="8727902at2"/>
<evidence type="ECO:0000313" key="5">
    <source>
        <dbReference type="Proteomes" id="UP000431684"/>
    </source>
</evidence>
<dbReference type="InterPro" id="IPR045351">
    <property type="entry name" value="DUF6531"/>
</dbReference>
<dbReference type="InterPro" id="IPR022385">
    <property type="entry name" value="Rhs_assc_core"/>
</dbReference>
<evidence type="ECO:0000256" key="2">
    <source>
        <dbReference type="SAM" id="SignalP"/>
    </source>
</evidence>
<keyword evidence="2" id="KW-0732">Signal</keyword>
<evidence type="ECO:0000259" key="3">
    <source>
        <dbReference type="Pfam" id="PF20148"/>
    </source>
</evidence>
<proteinExistence type="predicted"/>
<feature type="region of interest" description="Disordered" evidence="1">
    <location>
        <begin position="953"/>
        <end position="999"/>
    </location>
</feature>
<gene>
    <name evidence="4" type="ORF">GJV26_26115</name>
</gene>
<comment type="caution">
    <text evidence="4">The sequence shown here is derived from an EMBL/GenBank/DDBJ whole genome shotgun (WGS) entry which is preliminary data.</text>
</comment>
<name>A0A6I3XTQ6_9BURK</name>
<organism evidence="4 5">
    <name type="scientific">Pseudoduganella dura</name>
    <dbReference type="NCBI Taxonomy" id="321982"/>
    <lineage>
        <taxon>Bacteria</taxon>
        <taxon>Pseudomonadati</taxon>
        <taxon>Pseudomonadota</taxon>
        <taxon>Betaproteobacteria</taxon>
        <taxon>Burkholderiales</taxon>
        <taxon>Oxalobacteraceae</taxon>
        <taxon>Telluria group</taxon>
        <taxon>Pseudoduganella</taxon>
    </lineage>
</organism>
<dbReference type="NCBIfam" id="TIGR01643">
    <property type="entry name" value="YD_repeat_2x"/>
    <property type="match status" value="3"/>
</dbReference>
<feature type="compositionally biased region" description="Low complexity" evidence="1">
    <location>
        <begin position="953"/>
        <end position="964"/>
    </location>
</feature>
<reference evidence="4 5" key="1">
    <citation type="submission" date="2019-11" db="EMBL/GenBank/DDBJ databases">
        <title>Draft Genome Sequences of Six Type Strains of the Genus Massilia.</title>
        <authorList>
            <person name="Miess H."/>
            <person name="Frediansyah A."/>
            <person name="Goeker M."/>
            <person name="Gross H."/>
        </authorList>
    </citation>
    <scope>NUCLEOTIDE SEQUENCE [LARGE SCALE GENOMIC DNA]</scope>
    <source>
        <strain evidence="4 5">DSM 17513</strain>
    </source>
</reference>
<protein>
    <recommendedName>
        <fullName evidence="3">DUF6531 domain-containing protein</fullName>
    </recommendedName>
</protein>
<evidence type="ECO:0000313" key="4">
    <source>
        <dbReference type="EMBL" id="MUI15908.1"/>
    </source>
</evidence>
<dbReference type="PANTHER" id="PTHR32305">
    <property type="match status" value="1"/>
</dbReference>
<accession>A0A6I3XTQ6</accession>
<keyword evidence="5" id="KW-1185">Reference proteome</keyword>
<feature type="signal peptide" evidence="2">
    <location>
        <begin position="1"/>
        <end position="27"/>
    </location>
</feature>
<sequence>MNVIPRYLIALVLAGAMLAATTGAALACPGDGGPTCGADAPTGQDPGATSVQIGVGNPINVMTGNKYQREEDMAALPGVLGLEIVRHYNSVQSGSSAVPGLLGRGWKLSYETTLAIGARTLQVFQADGSSLIFSRDLVNPARAVAEDPARGSIAVRRTRQGGDEYVWRWTDGRELSFDHRGKLVQIKAATGEILSLLYDTKGLLVKVTDPQGRSLRLMYPERREAAGARFRGVRGIDSPVGRFEYEHGDGAGAAGAIVAAGAAQRLRIANLVRVRYPGGTGGRQYHYEDAAHPSFLTGISIAAAATNGKPAMRRYATYGYQADGKAILSTHANDIDKVTVRYDRPGLTTVTNAEGGRTVYRYATMADDYRLLEVRGAGCALCGPPNQRYGYDEHGRLVETALLDAQGVPQQIQKSELDRYGRPLRVSRIDYVNGKPQPAQLQVRYEYAAGGVAGPTLIARPSVVAGREAVTRIVYNDRGQPASVSVSGWSPRPEGMGAPVALSRTTRYDYRAINGRSVLAQVDGPLPNGKSGSPADSDITRFEYDAGGRHVERIVAPGGIVTEVRERDAALRAVAMRRAGGDVEQIAINRLNWRGQAEASSVEAVRRDAGQGGKQTRTLRYAYDAFGNLTGVTQSGGLTTTFVYDEAARPVEQVLPDGSRIAMRPAAGERKPGAPAPAGIETDPFGRPVAWRDTNGAQLLQAQWGPMGTAAQGDILALSTRNAQAQRLVDDDGRVVAIRNPGQGWQTALYDAAGRIEESTDPRGARQRATRDTAGRLLRIERFAPGARTAEQVLTYRYAGAWVGEETIADADGTRTTVTERDAQGRVVRETLRIAAAGPLAATLAQTVEISQAWRYDAHGRVVGKTLTDNTGRTLELATTLDAQGLPAKIATVGMLPSWLGGRKPLIDRIAWQRLASGPYATEIAHGDGSVDRFERIDTGTALADDDLAAQAGTADGTQPATPAVPAETGGDAAQDHAPLTGPGQGPDIAGLPSSVTTPQGEQRLRWNAAGQLSATQRGKGSSRYVYDARGRRVVKLVTDAQGAVQAALSVYEEHSLVAEADAQGKASFAYVHLGWRPVAQIDLRADSWWKTLQARLFGAAPRHLHTSRAGRVLTMSEGGKVVWQDAPARRDDGVHQPLRYVGQYHDADSGLDYHGARYFDARSGRFISPDPEGVADAVNELAGHLLLDLYAYAGGEPEDYFDPDGAARIRYFAITAKANGNSMGTNPQGYANARWAFIVDDIKTGFGTDALGKKRNEYAQNKTGLLVDIDGKPLDGGKSFATWNGASNIPAQFISSYGDKLIELPEFTVTMSDDDATKLIASYIPADGQALGACPDKSALLPPIKFGTGDADINVAKADANGATKQRIIPCGAGSKTDITLRRIAKYEAAAEVNETMKINRNCSAHGCPGAGYYCTATECKARNQLLFGPATVDLPVYTPSYGRSQFIGSTLVEELLLSYNLFSPDVKTQLGLTAPVKTALQDADARGRKVVEWFGRIAAAGNYAAAGQSWTNLSQAEQTKFKNETGLDKEAYVDMARLKTVPIIVGGDDLTKDALQGIVTTAIMDDETVKSLLMGIFKDFDKFTIMTHALMRKNLEAALQYRPNASEEYLAAMVARAHNGGKWDRTYQQLTSSDQNKYVKRFLGNPGYTDEGDWRSLRCTESLGPSTIKPGTNGVGIGGLEFKPLKLK</sequence>
<dbReference type="Pfam" id="PF20148">
    <property type="entry name" value="DUF6531"/>
    <property type="match status" value="1"/>
</dbReference>
<dbReference type="Pfam" id="PF05593">
    <property type="entry name" value="RHS_repeat"/>
    <property type="match status" value="2"/>
</dbReference>
<dbReference type="Gene3D" id="2.180.10.10">
    <property type="entry name" value="RHS repeat-associated core"/>
    <property type="match status" value="3"/>
</dbReference>